<comment type="caution">
    <text evidence="2">The sequence shown here is derived from an EMBL/GenBank/DDBJ whole genome shotgun (WGS) entry which is preliminary data.</text>
</comment>
<dbReference type="SMART" id="SM00901">
    <property type="entry name" value="FRG"/>
    <property type="match status" value="1"/>
</dbReference>
<sequence>MDLTTINDEIQKEFESYLVSFLDNKKYYYWTLDYFESVGGLSFQHYFLSDAAKKEINLKGEVYFTESKISFSINNNSHRNDLNIKNITTLFEDHKEEGQTKRYEYIKEYILWQLLTQLNKKDPHKKIKLQRNNFLYTYLQYLINNQAPRKRPEFIAYSKAEQGRDLFIQLADLVKENKNPNQELQSRVEKLFISKEYDEKIHFVFSKVGKEDKEELRELLDILSKGSVNNYYRGQADATWYLDSSLTREEKYVENEARMYYDILSLKPEAFTNDYSIYDRLITMQHFGMPTRLLDITRNPLVSIFFACNNLDRANADGLVYSFVPDSDNFLNFDDERLKCITNNVVSKDEDYKNNSCNLTQTQKEECFEQNWFVQGIAKNQRINNQSGDFIFVSSEASRKSLDSLPTKIVIIDANSKKVLLEQLESLNIHSGSVYPDLSHMSSYIRERYKDDSYIASISHRPIPVYIDSKTINERPKDSTPKVLSSKFDETTFWTDDRKKQLSAFAKAEKLKTTELKKVINTYLYDEKPPLPDSVISALKSKPSLKNRRTIAEETTNKIVEFAKSLNNESN</sequence>
<name>A0ABT8X3D8_9FLAO</name>
<evidence type="ECO:0000313" key="2">
    <source>
        <dbReference type="EMBL" id="MDO5988090.1"/>
    </source>
</evidence>
<dbReference type="Pfam" id="PF08867">
    <property type="entry name" value="FRG"/>
    <property type="match status" value="1"/>
</dbReference>
<dbReference type="Pfam" id="PF12008">
    <property type="entry name" value="EcoR124_C"/>
    <property type="match status" value="1"/>
</dbReference>
<dbReference type="EMBL" id="JAUOEM010000004">
    <property type="protein sequence ID" value="MDO5988090.1"/>
    <property type="molecule type" value="Genomic_DNA"/>
</dbReference>
<gene>
    <name evidence="2" type="ORF">Q4Q39_11805</name>
</gene>
<keyword evidence="3" id="KW-1185">Reference proteome</keyword>
<dbReference type="InterPro" id="IPR022625">
    <property type="entry name" value="TypeI_RM_Rsu_C"/>
</dbReference>
<feature type="domain" description="FRG" evidence="1">
    <location>
        <begin position="226"/>
        <end position="321"/>
    </location>
</feature>
<organism evidence="2 3">
    <name type="scientific">Flavivirga amylovorans</name>
    <dbReference type="NCBI Taxonomy" id="870486"/>
    <lineage>
        <taxon>Bacteria</taxon>
        <taxon>Pseudomonadati</taxon>
        <taxon>Bacteroidota</taxon>
        <taxon>Flavobacteriia</taxon>
        <taxon>Flavobacteriales</taxon>
        <taxon>Flavobacteriaceae</taxon>
        <taxon>Flavivirga</taxon>
    </lineage>
</organism>
<evidence type="ECO:0000259" key="1">
    <source>
        <dbReference type="SMART" id="SM00901"/>
    </source>
</evidence>
<dbReference type="InterPro" id="IPR014966">
    <property type="entry name" value="FRG-dom"/>
</dbReference>
<protein>
    <submittedName>
        <fullName evidence="2">FRG domain-containing protein</fullName>
    </submittedName>
</protein>
<reference evidence="2" key="1">
    <citation type="submission" date="2023-07" db="EMBL/GenBank/DDBJ databases">
        <title>Two novel species in the genus Flavivirga.</title>
        <authorList>
            <person name="Kwon K."/>
        </authorList>
    </citation>
    <scope>NUCLEOTIDE SEQUENCE</scope>
    <source>
        <strain evidence="2">KACC 14157</strain>
    </source>
</reference>
<evidence type="ECO:0000313" key="3">
    <source>
        <dbReference type="Proteomes" id="UP001176891"/>
    </source>
</evidence>
<dbReference type="Proteomes" id="UP001176891">
    <property type="component" value="Unassembled WGS sequence"/>
</dbReference>
<proteinExistence type="predicted"/>
<accession>A0ABT8X3D8</accession>
<dbReference type="RefSeq" id="WP_303282695.1">
    <property type="nucleotide sequence ID" value="NZ_BAABCZ010000009.1"/>
</dbReference>